<dbReference type="InterPro" id="IPR035979">
    <property type="entry name" value="RBD_domain_sf"/>
</dbReference>
<dbReference type="Pfam" id="PF00076">
    <property type="entry name" value="RRM_1"/>
    <property type="match status" value="1"/>
</dbReference>
<protein>
    <recommendedName>
        <fullName evidence="2">RRM domain-containing protein</fullName>
    </recommendedName>
</protein>
<dbReference type="SMART" id="SM00360">
    <property type="entry name" value="RRM"/>
    <property type="match status" value="1"/>
</dbReference>
<feature type="domain" description="RRM" evidence="2">
    <location>
        <begin position="3"/>
        <end position="78"/>
    </location>
</feature>
<evidence type="ECO:0000259" key="2">
    <source>
        <dbReference type="PROSITE" id="PS50102"/>
    </source>
</evidence>
<evidence type="ECO:0000256" key="1">
    <source>
        <dbReference type="PROSITE-ProRule" id="PRU00176"/>
    </source>
</evidence>
<dbReference type="InterPro" id="IPR000504">
    <property type="entry name" value="RRM_dom"/>
</dbReference>
<keyword evidence="1" id="KW-0694">RNA-binding</keyword>
<evidence type="ECO:0000313" key="3">
    <source>
        <dbReference type="EMBL" id="ODV97831.1"/>
    </source>
</evidence>
<feature type="non-terminal residue" evidence="3">
    <location>
        <position position="221"/>
    </location>
</feature>
<dbReference type="GO" id="GO:0003723">
    <property type="term" value="F:RNA binding"/>
    <property type="evidence" value="ECO:0007669"/>
    <property type="project" value="UniProtKB-UniRule"/>
</dbReference>
<keyword evidence="4" id="KW-1185">Reference proteome</keyword>
<dbReference type="OrthoDB" id="7763451at2759"/>
<dbReference type="Proteomes" id="UP000094236">
    <property type="component" value="Unassembled WGS sequence"/>
</dbReference>
<dbReference type="PANTHER" id="PTHR32343">
    <property type="entry name" value="SERINE/ARGININE-RICH SPLICING FACTOR"/>
    <property type="match status" value="1"/>
</dbReference>
<gene>
    <name evidence="3" type="ORF">PACTADRAFT_30651</name>
</gene>
<dbReference type="STRING" id="669874.A0A1E4U1F1"/>
<dbReference type="InterPro" id="IPR012677">
    <property type="entry name" value="Nucleotide-bd_a/b_plait_sf"/>
</dbReference>
<dbReference type="AlphaFoldDB" id="A0A1E4U1F1"/>
<dbReference type="SUPFAM" id="SSF54928">
    <property type="entry name" value="RNA-binding domain, RBD"/>
    <property type="match status" value="1"/>
</dbReference>
<proteinExistence type="predicted"/>
<accession>A0A1E4U1F1</accession>
<dbReference type="PROSITE" id="PS50102">
    <property type="entry name" value="RRM"/>
    <property type="match status" value="1"/>
</dbReference>
<organism evidence="3 4">
    <name type="scientific">Pachysolen tannophilus NRRL Y-2460</name>
    <dbReference type="NCBI Taxonomy" id="669874"/>
    <lineage>
        <taxon>Eukaryota</taxon>
        <taxon>Fungi</taxon>
        <taxon>Dikarya</taxon>
        <taxon>Ascomycota</taxon>
        <taxon>Saccharomycotina</taxon>
        <taxon>Pichiomycetes</taxon>
        <taxon>Pachysolenaceae</taxon>
        <taxon>Pachysolen</taxon>
    </lineage>
</organism>
<name>A0A1E4U1F1_PACTA</name>
<dbReference type="Gene3D" id="3.30.70.330">
    <property type="match status" value="1"/>
</dbReference>
<dbReference type="PANTHER" id="PTHR32343:SF10">
    <property type="entry name" value="RNA-BINDING REGION RNP-1 DOMAIN-CONTAINING PROTEIN"/>
    <property type="match status" value="1"/>
</dbReference>
<evidence type="ECO:0000313" key="4">
    <source>
        <dbReference type="Proteomes" id="UP000094236"/>
    </source>
</evidence>
<dbReference type="EMBL" id="KV454011">
    <property type="protein sequence ID" value="ODV97831.1"/>
    <property type="molecule type" value="Genomic_DNA"/>
</dbReference>
<sequence>MSSTIIASNIPLEITEAKLQEFFSFCGKIKSISVIDKQDNSKSAKVEFENAAAVSTALLLNGAELGSNAIVVVEDGASKAVTGSSAIPTVDDMADVSQEDKPKSAIIAQYLSQGYVLSDQLVEKAVAFDKEHGYSTKFKDFLGNLDEKFHIQDKNNQIVSDANERFHLEENLNKGKSSLESYFDRFKQDKYGSRIHKFYTDIVKDTKDVHEEARRLAELKK</sequence>
<reference evidence="4" key="1">
    <citation type="submission" date="2016-05" db="EMBL/GenBank/DDBJ databases">
        <title>Comparative genomics of biotechnologically important yeasts.</title>
        <authorList>
            <consortium name="DOE Joint Genome Institute"/>
            <person name="Riley R."/>
            <person name="Haridas S."/>
            <person name="Wolfe K.H."/>
            <person name="Lopes M.R."/>
            <person name="Hittinger C.T."/>
            <person name="Goker M."/>
            <person name="Salamov A."/>
            <person name="Wisecaver J."/>
            <person name="Long T.M."/>
            <person name="Aerts A.L."/>
            <person name="Barry K."/>
            <person name="Choi C."/>
            <person name="Clum A."/>
            <person name="Coughlan A.Y."/>
            <person name="Deshpande S."/>
            <person name="Douglass A.P."/>
            <person name="Hanson S.J."/>
            <person name="Klenk H.-P."/>
            <person name="Labutti K."/>
            <person name="Lapidus A."/>
            <person name="Lindquist E."/>
            <person name="Lipzen A."/>
            <person name="Meier-Kolthoff J.P."/>
            <person name="Ohm R.A."/>
            <person name="Otillar R.P."/>
            <person name="Pangilinan J."/>
            <person name="Peng Y."/>
            <person name="Rokas A."/>
            <person name="Rosa C.A."/>
            <person name="Scheuner C."/>
            <person name="Sibirny A.A."/>
            <person name="Slot J.C."/>
            <person name="Stielow J.B."/>
            <person name="Sun H."/>
            <person name="Kurtzman C.P."/>
            <person name="Blackwell M."/>
            <person name="Grigoriev I.V."/>
            <person name="Jeffries T.W."/>
        </authorList>
    </citation>
    <scope>NUCLEOTIDE SEQUENCE [LARGE SCALE GENOMIC DNA]</scope>
    <source>
        <strain evidence="4">NRRL Y-2460</strain>
    </source>
</reference>